<dbReference type="Gene3D" id="1.25.40.20">
    <property type="entry name" value="Ankyrin repeat-containing domain"/>
    <property type="match status" value="1"/>
</dbReference>
<gene>
    <name evidence="3" type="ORF">SLEP1_g15022</name>
</gene>
<reference evidence="3 4" key="1">
    <citation type="journal article" date="2021" name="Commun. Biol.">
        <title>The genome of Shorea leprosula (Dipterocarpaceae) highlights the ecological relevance of drought in aseasonal tropical rainforests.</title>
        <authorList>
            <person name="Ng K.K.S."/>
            <person name="Kobayashi M.J."/>
            <person name="Fawcett J.A."/>
            <person name="Hatakeyama M."/>
            <person name="Paape T."/>
            <person name="Ng C.H."/>
            <person name="Ang C.C."/>
            <person name="Tnah L.H."/>
            <person name="Lee C.T."/>
            <person name="Nishiyama T."/>
            <person name="Sese J."/>
            <person name="O'Brien M.J."/>
            <person name="Copetti D."/>
            <person name="Mohd Noor M.I."/>
            <person name="Ong R.C."/>
            <person name="Putra M."/>
            <person name="Sireger I.Z."/>
            <person name="Indrioko S."/>
            <person name="Kosugi Y."/>
            <person name="Izuno A."/>
            <person name="Isagi Y."/>
            <person name="Lee S.L."/>
            <person name="Shimizu K.K."/>
        </authorList>
    </citation>
    <scope>NUCLEOTIDE SEQUENCE [LARGE SCALE GENOMIC DNA]</scope>
    <source>
        <strain evidence="3">214</strain>
    </source>
</reference>
<evidence type="ECO:0000256" key="1">
    <source>
        <dbReference type="ARBA" id="ARBA00022737"/>
    </source>
</evidence>
<proteinExistence type="predicted"/>
<name>A0AAV5IS43_9ROSI</name>
<dbReference type="Pfam" id="PF12796">
    <property type="entry name" value="Ank_2"/>
    <property type="match status" value="2"/>
</dbReference>
<evidence type="ECO:0000256" key="2">
    <source>
        <dbReference type="ARBA" id="ARBA00023043"/>
    </source>
</evidence>
<accession>A0AAV5IS43</accession>
<dbReference type="PANTHER" id="PTHR24186">
    <property type="entry name" value="PROTEIN PHOSPHATASE 1 REGULATORY SUBUNIT"/>
    <property type="match status" value="1"/>
</dbReference>
<dbReference type="PANTHER" id="PTHR24186:SF37">
    <property type="entry name" value="PGG DOMAIN-CONTAINING PROTEIN"/>
    <property type="match status" value="1"/>
</dbReference>
<dbReference type="GO" id="GO:0005886">
    <property type="term" value="C:plasma membrane"/>
    <property type="evidence" value="ECO:0007669"/>
    <property type="project" value="TreeGrafter"/>
</dbReference>
<keyword evidence="1" id="KW-0677">Repeat</keyword>
<protein>
    <submittedName>
        <fullName evidence="3">Uncharacterized protein</fullName>
    </submittedName>
</protein>
<comment type="caution">
    <text evidence="3">The sequence shown here is derived from an EMBL/GenBank/DDBJ whole genome shotgun (WGS) entry which is preliminary data.</text>
</comment>
<sequence>MEKSLCEAAKAGNVNLLLELLQQDALLLDRFIAGRYTETPLHIASMLGHLEFVQEILTRKPELAKELDSSKASPFHLATAKGYLEIVKSCKASCQHPKRSGSCQAPCCSSSNGRGDAILHACVRHNQLEAMKFLVEAISYPYFMNYQNYDGNTVLHLAVADRQLEAVNFLIATSPIEVNLTNADGLTALDILSENERDVKDKEIAESLRSAGANASMAFQAALTPPGGGGQGNFSAPASTPFQAKPPAICDPSVGTASSNFLASSCCSQADYRSGRGLESSNFSSIAACLDRVDAAAASSGAYYSTNSYDD</sequence>
<evidence type="ECO:0000313" key="3">
    <source>
        <dbReference type="EMBL" id="GKV02606.1"/>
    </source>
</evidence>
<evidence type="ECO:0000313" key="4">
    <source>
        <dbReference type="Proteomes" id="UP001054252"/>
    </source>
</evidence>
<dbReference type="EMBL" id="BPVZ01000019">
    <property type="protein sequence ID" value="GKV02606.1"/>
    <property type="molecule type" value="Genomic_DNA"/>
</dbReference>
<organism evidence="3 4">
    <name type="scientific">Rubroshorea leprosula</name>
    <dbReference type="NCBI Taxonomy" id="152421"/>
    <lineage>
        <taxon>Eukaryota</taxon>
        <taxon>Viridiplantae</taxon>
        <taxon>Streptophyta</taxon>
        <taxon>Embryophyta</taxon>
        <taxon>Tracheophyta</taxon>
        <taxon>Spermatophyta</taxon>
        <taxon>Magnoliopsida</taxon>
        <taxon>eudicotyledons</taxon>
        <taxon>Gunneridae</taxon>
        <taxon>Pentapetalae</taxon>
        <taxon>rosids</taxon>
        <taxon>malvids</taxon>
        <taxon>Malvales</taxon>
        <taxon>Dipterocarpaceae</taxon>
        <taxon>Rubroshorea</taxon>
    </lineage>
</organism>
<dbReference type="Proteomes" id="UP001054252">
    <property type="component" value="Unassembled WGS sequence"/>
</dbReference>
<dbReference type="SUPFAM" id="SSF48403">
    <property type="entry name" value="Ankyrin repeat"/>
    <property type="match status" value="1"/>
</dbReference>
<keyword evidence="4" id="KW-1185">Reference proteome</keyword>
<dbReference type="AlphaFoldDB" id="A0AAV5IS43"/>
<keyword evidence="2" id="KW-0040">ANK repeat</keyword>
<dbReference type="InterPro" id="IPR002110">
    <property type="entry name" value="Ankyrin_rpt"/>
</dbReference>
<dbReference type="InterPro" id="IPR036770">
    <property type="entry name" value="Ankyrin_rpt-contain_sf"/>
</dbReference>
<dbReference type="SMART" id="SM00248">
    <property type="entry name" value="ANK"/>
    <property type="match status" value="5"/>
</dbReference>